<evidence type="ECO:0000313" key="1">
    <source>
        <dbReference type="EMBL" id="OJG00925.1"/>
    </source>
</evidence>
<protein>
    <recommendedName>
        <fullName evidence="3">Lipoprotein</fullName>
    </recommendedName>
</protein>
<proteinExistence type="predicted"/>
<dbReference type="AlphaFoldDB" id="A0A657LZG4"/>
<dbReference type="Proteomes" id="UP000182661">
    <property type="component" value="Unassembled WGS sequence"/>
</dbReference>
<sequence>MNKAFLVAIGTAIALTACTSTSQMPAGRTLQFVHASEVNRSCVALDVPEITILTPPQHGRVKISKSRFKPDGFKPSNSRYKCRNTLVDGVTAEYTPDAGFVGRDSLKYRLTYHFNEPKDENYKRELSHEDHSKSFDVR</sequence>
<reference evidence="1 2" key="1">
    <citation type="submission" date="2016-02" db="EMBL/GenBank/DDBJ databases">
        <title>Genome sequencing of a beta-galactosidase producing bacteria Rhizobium sp. 59.</title>
        <authorList>
            <person name="Wang D."/>
            <person name="Kot W."/>
            <person name="Qin Y."/>
            <person name="Hansen L."/>
            <person name="Naqvi K."/>
            <person name="Rensing C."/>
        </authorList>
    </citation>
    <scope>NUCLEOTIDE SEQUENCE [LARGE SCALE GENOMIC DNA]</scope>
    <source>
        <strain evidence="1 2">59</strain>
    </source>
</reference>
<name>A0A657LZG4_9HYPH</name>
<organism evidence="1 2">
    <name type="scientific">Pararhizobium antarcticum</name>
    <dbReference type="NCBI Taxonomy" id="1798805"/>
    <lineage>
        <taxon>Bacteria</taxon>
        <taxon>Pseudomonadati</taxon>
        <taxon>Pseudomonadota</taxon>
        <taxon>Alphaproteobacteria</taxon>
        <taxon>Hyphomicrobiales</taxon>
        <taxon>Rhizobiaceae</taxon>
        <taxon>Rhizobium/Agrobacterium group</taxon>
        <taxon>Pararhizobium</taxon>
    </lineage>
</organism>
<keyword evidence="2" id="KW-1185">Reference proteome</keyword>
<comment type="caution">
    <text evidence="1">The sequence shown here is derived from an EMBL/GenBank/DDBJ whole genome shotgun (WGS) entry which is preliminary data.</text>
</comment>
<dbReference type="EMBL" id="LSRP01000009">
    <property type="protein sequence ID" value="OJG00925.1"/>
    <property type="molecule type" value="Genomic_DNA"/>
</dbReference>
<dbReference type="RefSeq" id="WP_071831173.1">
    <property type="nucleotide sequence ID" value="NZ_LSRP01000009.1"/>
</dbReference>
<accession>A0A657LZG4</accession>
<gene>
    <name evidence="1" type="ORF">AX760_25165</name>
</gene>
<evidence type="ECO:0008006" key="3">
    <source>
        <dbReference type="Google" id="ProtNLM"/>
    </source>
</evidence>
<evidence type="ECO:0000313" key="2">
    <source>
        <dbReference type="Proteomes" id="UP000182661"/>
    </source>
</evidence>
<dbReference type="PROSITE" id="PS51257">
    <property type="entry name" value="PROKAR_LIPOPROTEIN"/>
    <property type="match status" value="1"/>
</dbReference>
<dbReference type="OrthoDB" id="7679074at2"/>